<dbReference type="GO" id="GO:0000724">
    <property type="term" value="P:double-strand break repair via homologous recombination"/>
    <property type="evidence" value="ECO:0007669"/>
    <property type="project" value="InterPro"/>
</dbReference>
<protein>
    <recommendedName>
        <fullName evidence="7">FYVE-type domain-containing protein</fullName>
    </recommendedName>
</protein>
<evidence type="ECO:0000313" key="8">
    <source>
        <dbReference type="EMBL" id="KAJ1528811.1"/>
    </source>
</evidence>
<dbReference type="GO" id="GO:0005813">
    <property type="term" value="C:centrosome"/>
    <property type="evidence" value="ECO:0007669"/>
    <property type="project" value="TreeGrafter"/>
</dbReference>
<dbReference type="SMART" id="SM00064">
    <property type="entry name" value="FYVE"/>
    <property type="match status" value="1"/>
</dbReference>
<feature type="domain" description="FYVE-type" evidence="7">
    <location>
        <begin position="1745"/>
        <end position="1805"/>
    </location>
</feature>
<dbReference type="InterPro" id="IPR006869">
    <property type="entry name" value="DUF547"/>
</dbReference>
<dbReference type="GO" id="GO:0008270">
    <property type="term" value="F:zinc ion binding"/>
    <property type="evidence" value="ECO:0007669"/>
    <property type="project" value="UniProtKB-KW"/>
</dbReference>
<keyword evidence="9" id="KW-1185">Reference proteome</keyword>
<dbReference type="InterPro" id="IPR011011">
    <property type="entry name" value="Znf_FYVE_PHD"/>
</dbReference>
<evidence type="ECO:0000256" key="4">
    <source>
        <dbReference type="ARBA" id="ARBA00022833"/>
    </source>
</evidence>
<accession>A0AAV7XR96</accession>
<evidence type="ECO:0000256" key="1">
    <source>
        <dbReference type="ARBA" id="ARBA00022553"/>
    </source>
</evidence>
<dbReference type="GO" id="GO:0032266">
    <property type="term" value="F:phosphatidylinositol-3-phosphate binding"/>
    <property type="evidence" value="ECO:0007669"/>
    <property type="project" value="InterPro"/>
</dbReference>
<dbReference type="GO" id="GO:0000281">
    <property type="term" value="P:mitotic cytokinesis"/>
    <property type="evidence" value="ECO:0007669"/>
    <property type="project" value="InterPro"/>
</dbReference>
<dbReference type="GO" id="GO:0030496">
    <property type="term" value="C:midbody"/>
    <property type="evidence" value="ECO:0007669"/>
    <property type="project" value="TreeGrafter"/>
</dbReference>
<reference evidence="8" key="1">
    <citation type="submission" date="2022-12" db="EMBL/GenBank/DDBJ databases">
        <title>Chromosome-level genome assembly of the bean flower thrips Megalurothrips usitatus.</title>
        <authorList>
            <person name="Ma L."/>
            <person name="Liu Q."/>
            <person name="Li H."/>
            <person name="Cai W."/>
        </authorList>
    </citation>
    <scope>NUCLEOTIDE SEQUENCE</scope>
    <source>
        <strain evidence="8">Cailab_2022a</strain>
    </source>
</reference>
<evidence type="ECO:0000256" key="3">
    <source>
        <dbReference type="ARBA" id="ARBA00022771"/>
    </source>
</evidence>
<feature type="region of interest" description="Disordered" evidence="6">
    <location>
        <begin position="557"/>
        <end position="604"/>
    </location>
</feature>
<dbReference type="InterPro" id="IPR013083">
    <property type="entry name" value="Znf_RING/FYVE/PHD"/>
</dbReference>
<dbReference type="GO" id="GO:0032465">
    <property type="term" value="P:regulation of cytokinesis"/>
    <property type="evidence" value="ECO:0007669"/>
    <property type="project" value="TreeGrafter"/>
</dbReference>
<dbReference type="InterPro" id="IPR028730">
    <property type="entry name" value="ZFYVE26"/>
</dbReference>
<dbReference type="Pfam" id="PF04784">
    <property type="entry name" value="DUF547"/>
    <property type="match status" value="1"/>
</dbReference>
<name>A0AAV7XR96_9NEOP</name>
<dbReference type="PANTHER" id="PTHR46591">
    <property type="entry name" value="ZINC FINGER FYVE DOMAIN-CONTAINING PROTEIN 26"/>
    <property type="match status" value="1"/>
</dbReference>
<keyword evidence="3 5" id="KW-0863">Zinc-finger</keyword>
<dbReference type="PANTHER" id="PTHR46591:SF1">
    <property type="entry name" value="ZINC FINGER FYVE DOMAIN-CONTAINING PROTEIN 26"/>
    <property type="match status" value="1"/>
</dbReference>
<dbReference type="Pfam" id="PF25569">
    <property type="entry name" value="TPR_ZFYVE26"/>
    <property type="match status" value="1"/>
</dbReference>
<dbReference type="Proteomes" id="UP001075354">
    <property type="component" value="Chromosome 4"/>
</dbReference>
<sequence length="2495" mass="280570">MSKTCINHSVCVSQHIYQSEAVGSIQCQLSQCSSDKALDCFKTLCQSSIEEIQNASSQEIRKEASSILLCLLCAMPDAGQIHDVQNSLFDLCKNKYLDKKLLYSALIARSDIGTLTSFLDYERPFLRNEGTVCQSPIVFNNDIIMELFLITVRKQKHWLLFMLDELSLYLKQDNLERVQNVLCHPTLHFIWPLLFLQMLHSNSDISSLKWSAENTIESPESDLAIKRFAGVVLRNLEVVLWMKENNVACQTSSEIYSQTIGGLNFLNQCCDITNLDWSITHEFLAEHSLDGHISKRDIVLFDAFSACSLAFDYILTCLHSKHAKPAKHENVPTVLLEKLRMVLCQLQPISVRLKIMENIFSLLFLQYEDFHEDICSDSEEGEIDINQSFQCNGVKICKTSDVLSSSMTSVTAISTVDRDQSGQTKRKTSSENHTTEPAGESKNWHKYHMKHGFVCDRFMTRDLLKLLDFCLLNTNIYDDSFTHPEDCAQMRHIISDVDRNQVEKRLTSLRSKVSTALWKLGILLGQDFIHQTDLLNVPTDKINVPPWFFENCFDDDSASDDESPRMISSNIGLRRADTEKSSESGSQSNLASQGQGLNTKWNRKGRRRSSVRYCARGTKDTIIKRMLSSKHNLVIQCLARGNLEAAKSVIQTLKLESSEVSSEVNFIESYQTLKLKIAASAIQSNRQLHHGPNPKSQNTTLLAIQRAASAGVQTSSLNKEVEKLLSSQHLPRVVDVDFIPKDFLHLFGGSMKEQPVVAAAVDIALILSSNIRQAASFFYSISQELQNIQLTAPIRSRSMGFLPLIQNILQVSISESVSPSELLNRWDVLNFTSRHLKDALQFWDSLVKLSKEPLTSDYYAVLYPKFLQLATSWHTIGGNESKQECYYLQDFKSHLRLLKSCRDRSTVPVGDLPLMEEHFLLLPKSPYKMLANMVLEEGMLPQDLESLASQLGCNLPHILSVEFCSSLASLPPATLNLNLPCTNPQKGFHVLNVSDTFGPVRHPVKVVEVLLLSLLSELSCEVDMKRKLYQCSQNGHLIPSEVNRKRVNPIFASTWELRDLDLKLLQPGAETLVFYCNLANLMWIHAMVYFSGVTNFDDTFLKSMVAGNSTQQLAAMNSLAYQVGTAGILTLWEVRRLALGVHLMKPLGTKALQKYAMTTDSFDPLALFVIPTGTTYSPKLRVLYSDNLEEQLQQSVKEYVQHWSDVQSDCVIVPSLVCQYIQSTGQSMKIFLQNHVSGLDVEQENLDVSLYPDDPTPLIVMEYGRKFVSEIAQNDAVSMSWKSNDNLCKSILDYIKKHCPLVSLLLEELESDGEDAQEATENTATPSIFSPSYPCLDRLCKRLDTVVVREIFDSNMLLCALHSVVPGQLLWESINNFATEEKWSCVIDLLSALPPLQLQSDPMLTVFLDLALFERAVEGRDLESPWLYCEQMSSLCLQARCIITESIHWPGKVCLDYLKKILQIPELKSYPVLFSQAVHLMHSIEVYQNIIDHCKGAPWLLWQEVQCASQTEPGFVLKLILCNRNAELCVSWIELNNVTLCRQYLIDSEVMLLLLNDEHDRLLSVERFLHSMPIKRAANLLFEVLDALCRLPALQFCVSFLNLHCVDQLSEDDKSTLQMIALGVEMLKVVPASVQCECTELVCSPHLMIEQLVMNVQLEAAEQMLKSVRPKLEKLSQKSPLSISAIDTMLRQYAKKALEFRISQGSTASQTIENSVFSASLSSLSVGKDSQMPITVPSKAEWVPNELAAMCMSCQVSTFTMFNRRHHCRRCGRVVCAQCSPHKALVFGYGTLKVRVCSSCYLKIREEAVAPNLGQLTTATSEHNTSLPPDNLWRLSCSAPGNETVRDEFAYEHSPSVSLCLSILKLHSKSADCPIFLVDTCDTILDYLQPQGGMPNPEVDYGFVIEMCRSLALAAKVKCAQWGYISDVCDERLSRIDLFGLLESHGCTALIPSETKTHGLRRLQMQLIEAELWELALEVSTKSGLEKIGVWTSWGKGCLRAGRWKEAREKFAHCFPNSSRINKSAPDSPLLLDILQILESAPHVVEQDVLRKSEALNTSGNRGARASALMVLNTLASLKNVSQGKFIQNQGTLGSLQPHVYSECCYYLRNYSSHATYLQFLVRHNDFKAIVEHTLSYSIDPQIFFESSYMPCLRRGQITLLHSAMAAVDASLAMWMTYLHGICAALERRKLLHTLYEVQQWSKDHVRAAMTCIRFYHLNAKVYSHLAGNVNHLMRAQSHLEGALAIATLSRKTAQSATDGNSSPDKKTEGPESMWLQLTPKEIDHHMSTVERQKEATKFLSAYEAAGHTLYEAAQWFPHAFAEPLAHGLPTLFGSTAERKLIAGLCLFCGKNIEEGYGLVYRIIEGFNLSAYEIYEAVAVALFRSSRTSEISRLLICIHSSGITESTVLCDNVLIACFQEMSHQPSANDIDTLARSISDQTKKIKAFILCGQLKSAYLLAVKHDRLEDIERILSEADKLGQEAIKKICLKRLGRM</sequence>
<dbReference type="Pfam" id="PF01363">
    <property type="entry name" value="FYVE"/>
    <property type="match status" value="1"/>
</dbReference>
<dbReference type="InterPro" id="IPR057946">
    <property type="entry name" value="TPR_ZFYVE26"/>
</dbReference>
<dbReference type="Gene3D" id="3.30.40.10">
    <property type="entry name" value="Zinc/RING finger domain, C3HC4 (zinc finger)"/>
    <property type="match status" value="1"/>
</dbReference>
<dbReference type="PROSITE" id="PS50178">
    <property type="entry name" value="ZF_FYVE"/>
    <property type="match status" value="1"/>
</dbReference>
<dbReference type="SUPFAM" id="SSF57903">
    <property type="entry name" value="FYVE/PHD zinc finger"/>
    <property type="match status" value="1"/>
</dbReference>
<comment type="caution">
    <text evidence="8">The sequence shown here is derived from an EMBL/GenBank/DDBJ whole genome shotgun (WGS) entry which is preliminary data.</text>
</comment>
<evidence type="ECO:0000256" key="2">
    <source>
        <dbReference type="ARBA" id="ARBA00022723"/>
    </source>
</evidence>
<dbReference type="GO" id="GO:0005765">
    <property type="term" value="C:lysosomal membrane"/>
    <property type="evidence" value="ECO:0007669"/>
    <property type="project" value="TreeGrafter"/>
</dbReference>
<feature type="region of interest" description="Disordered" evidence="6">
    <location>
        <begin position="414"/>
        <end position="441"/>
    </location>
</feature>
<feature type="compositionally biased region" description="Polar residues" evidence="6">
    <location>
        <begin position="583"/>
        <end position="600"/>
    </location>
</feature>
<evidence type="ECO:0000256" key="6">
    <source>
        <dbReference type="SAM" id="MobiDB-lite"/>
    </source>
</evidence>
<evidence type="ECO:0000313" key="9">
    <source>
        <dbReference type="Proteomes" id="UP001075354"/>
    </source>
</evidence>
<proteinExistence type="predicted"/>
<feature type="compositionally biased region" description="Polar residues" evidence="6">
    <location>
        <begin position="2254"/>
        <end position="2263"/>
    </location>
</feature>
<evidence type="ECO:0000256" key="5">
    <source>
        <dbReference type="PROSITE-ProRule" id="PRU00091"/>
    </source>
</evidence>
<keyword evidence="1" id="KW-0597">Phosphoprotein</keyword>
<keyword evidence="2" id="KW-0479">Metal-binding</keyword>
<feature type="region of interest" description="Disordered" evidence="6">
    <location>
        <begin position="2254"/>
        <end position="2273"/>
    </location>
</feature>
<keyword evidence="4" id="KW-0862">Zinc</keyword>
<dbReference type="EMBL" id="JAPTSV010000004">
    <property type="protein sequence ID" value="KAJ1528811.1"/>
    <property type="molecule type" value="Genomic_DNA"/>
</dbReference>
<organism evidence="8 9">
    <name type="scientific">Megalurothrips usitatus</name>
    <name type="common">bean blossom thrips</name>
    <dbReference type="NCBI Taxonomy" id="439358"/>
    <lineage>
        <taxon>Eukaryota</taxon>
        <taxon>Metazoa</taxon>
        <taxon>Ecdysozoa</taxon>
        <taxon>Arthropoda</taxon>
        <taxon>Hexapoda</taxon>
        <taxon>Insecta</taxon>
        <taxon>Pterygota</taxon>
        <taxon>Neoptera</taxon>
        <taxon>Paraneoptera</taxon>
        <taxon>Thysanoptera</taxon>
        <taxon>Terebrantia</taxon>
        <taxon>Thripoidea</taxon>
        <taxon>Thripidae</taxon>
        <taxon>Megalurothrips</taxon>
    </lineage>
</organism>
<gene>
    <name evidence="8" type="ORF">ONE63_007188</name>
</gene>
<dbReference type="InterPro" id="IPR017455">
    <property type="entry name" value="Znf_FYVE-rel"/>
</dbReference>
<evidence type="ECO:0000259" key="7">
    <source>
        <dbReference type="PROSITE" id="PS50178"/>
    </source>
</evidence>
<dbReference type="InterPro" id="IPR000306">
    <property type="entry name" value="Znf_FYVE"/>
</dbReference>